<sequence>MADHEMEGIPISNQKPVKRTFALLMAALLLFTIGFNIAPASGYAVSPVTVYDPTDLKDQSVTLNAEVSFIPGSNAEFGFYYWLHDESPNGKPLNALKVPTNQVFPGISTTSFKLDVTGLQPGKAYDYTAYYIADNTNSSNQPQESQPFSFTTYLYVSYLSEAVLSQVPNGTKASSIQWPTTVTATLSDSTTIELPVTWDYSDYESAPLYIDLPSGWTFSDAGGFKNFKGVVTLPNDGKTIFDPNGYWSADDAVLYFRMDYPDLTGIPSVPGFSVPKGTAVENVAGQLPATLTLSYSNNKTAATPIEWDDATPVYDGATPGTYTFTGTPQCLYQMPTFARGTDTPISVRAPIGGCGFNNPQNLTAKAVVTVTDLNVTPTPNPNPTPVTTVPTPTTTAPSTRSVQVIVTNPNGGQTASVPITDLIGNNLSLRGALYNANGQPVAGVSELTLSSNGTLNIPSSLPSGTYRLALNVVAPSGERLAGPPATLTVDSAGNATLNAELIDPYGIITDSSTGQPIPGVKTTLYWADTANNRANGRVPGTVVQLPALPDFAPNQNADPQISNAQGEYGWMVFPESDYYIIAEKDGYANFDSRNSNVSATFGTDSYIRAGNIHVGQTIVEYNFTMQSNVRQYIAYMRGYPNGKFEPQQGVKRSEVAAILNRTMQASGTASNAATNFADVPASNWAHEDIRFVVEQGWMQGTSATLFQPNRSVTRAELAQILMNVYGWTPETGGTSFSDIQNNWASEAIRTAAAQGLLNGYSDGTFRPDQPISRAETVTLINRLTERPSAPELPMTWSDVPVSTWAYGDIMAASLDH</sequence>
<name>A0ACC6PHF8_9BACL</name>
<reference evidence="1" key="1">
    <citation type="submission" date="2024-03" db="EMBL/GenBank/DDBJ databases">
        <title>Whole genome sequecning of epiphytes from Marcgravia umbellata leaves.</title>
        <authorList>
            <person name="Kumar G."/>
            <person name="Savka M.A."/>
        </authorList>
    </citation>
    <scope>NUCLEOTIDE SEQUENCE</scope>
    <source>
        <strain evidence="1">RIT_BL5</strain>
    </source>
</reference>
<proteinExistence type="predicted"/>
<dbReference type="EMBL" id="JBBKAR010000053">
    <property type="protein sequence ID" value="MEJ8306362.1"/>
    <property type="molecule type" value="Genomic_DNA"/>
</dbReference>
<comment type="caution">
    <text evidence="1">The sequence shown here is derived from an EMBL/GenBank/DDBJ whole genome shotgun (WGS) entry which is preliminary data.</text>
</comment>
<dbReference type="Proteomes" id="UP001380953">
    <property type="component" value="Unassembled WGS sequence"/>
</dbReference>
<accession>A0ACC6PHF8</accession>
<evidence type="ECO:0000313" key="1">
    <source>
        <dbReference type="EMBL" id="MEJ8306362.1"/>
    </source>
</evidence>
<protein>
    <submittedName>
        <fullName evidence="1">S-layer homology domain-containing protein</fullName>
    </submittedName>
</protein>
<evidence type="ECO:0000313" key="2">
    <source>
        <dbReference type="Proteomes" id="UP001380953"/>
    </source>
</evidence>
<organism evidence="1 2">
    <name type="scientific">Saccharibacillus sacchari</name>
    <dbReference type="NCBI Taxonomy" id="456493"/>
    <lineage>
        <taxon>Bacteria</taxon>
        <taxon>Bacillati</taxon>
        <taxon>Bacillota</taxon>
        <taxon>Bacilli</taxon>
        <taxon>Bacillales</taxon>
        <taxon>Paenibacillaceae</taxon>
        <taxon>Saccharibacillus</taxon>
    </lineage>
</organism>
<keyword evidence="2" id="KW-1185">Reference proteome</keyword>
<gene>
    <name evidence="1" type="ORF">WKI47_20855</name>
</gene>